<evidence type="ECO:0000313" key="1">
    <source>
        <dbReference type="EMBL" id="OAT03660.1"/>
    </source>
</evidence>
<reference evidence="2" key="1">
    <citation type="journal article" date="2015" name="PLoS Genet.">
        <title>The dynamic genome and transcriptome of the human fungal pathogen Blastomyces and close relative Emmonsia.</title>
        <authorList>
            <person name="Munoz J.F."/>
            <person name="Gauthier G.M."/>
            <person name="Desjardins C.A."/>
            <person name="Gallo J.E."/>
            <person name="Holder J."/>
            <person name="Sullivan T.D."/>
            <person name="Marty A.J."/>
            <person name="Carmen J.C."/>
            <person name="Chen Z."/>
            <person name="Ding L."/>
            <person name="Gujja S."/>
            <person name="Magrini V."/>
            <person name="Misas E."/>
            <person name="Mitreva M."/>
            <person name="Priest M."/>
            <person name="Saif S."/>
            <person name="Whiston E.A."/>
            <person name="Young S."/>
            <person name="Zeng Q."/>
            <person name="Goldman W.E."/>
            <person name="Mardis E.R."/>
            <person name="Taylor J.W."/>
            <person name="McEwen J.G."/>
            <person name="Clay O.K."/>
            <person name="Klein B.S."/>
            <person name="Cuomo C.A."/>
        </authorList>
    </citation>
    <scope>NUCLEOTIDE SEQUENCE [LARGE SCALE GENOMIC DNA]</scope>
    <source>
        <strain evidence="2">SLH14081</strain>
    </source>
</reference>
<accession>A0A179U758</accession>
<dbReference type="VEuPathDB" id="FungiDB:BDBG_16100"/>
<dbReference type="Proteomes" id="UP000002038">
    <property type="component" value="Unassembled WGS sequence"/>
</dbReference>
<sequence>MHSIIQNIEKTALLSEHVNLLAAEMKPETADQEMQDFEAQVDLAERKQQKPFSEKTVKRDFEMIIISDKKEKKKKKKKKKKNEK</sequence>
<dbReference type="KEGG" id="bgh:BDBG_16100"/>
<dbReference type="AlphaFoldDB" id="A0A179U758"/>
<gene>
    <name evidence="1" type="ORF">BDBG_16100</name>
</gene>
<dbReference type="EMBL" id="GG657448">
    <property type="protein sequence ID" value="OAT03660.1"/>
    <property type="molecule type" value="Genomic_DNA"/>
</dbReference>
<keyword evidence="2" id="KW-1185">Reference proteome</keyword>
<proteinExistence type="predicted"/>
<dbReference type="RefSeq" id="XP_031575756.1">
    <property type="nucleotide sequence ID" value="XM_031724117.1"/>
</dbReference>
<evidence type="ECO:0000313" key="2">
    <source>
        <dbReference type="Proteomes" id="UP000002038"/>
    </source>
</evidence>
<name>A0A179U758_BLAGS</name>
<dbReference type="GeneID" id="42528331"/>
<protein>
    <submittedName>
        <fullName evidence="1">Uncharacterized protein</fullName>
    </submittedName>
</protein>
<organism evidence="1 2">
    <name type="scientific">Blastomyces gilchristii (strain SLH14081)</name>
    <name type="common">Blastomyces dermatitidis</name>
    <dbReference type="NCBI Taxonomy" id="559298"/>
    <lineage>
        <taxon>Eukaryota</taxon>
        <taxon>Fungi</taxon>
        <taxon>Dikarya</taxon>
        <taxon>Ascomycota</taxon>
        <taxon>Pezizomycotina</taxon>
        <taxon>Eurotiomycetes</taxon>
        <taxon>Eurotiomycetidae</taxon>
        <taxon>Onygenales</taxon>
        <taxon>Ajellomycetaceae</taxon>
        <taxon>Blastomyces</taxon>
    </lineage>
</organism>